<dbReference type="EMBL" id="KZ662703">
    <property type="protein sequence ID" value="PPS20370.1"/>
    <property type="molecule type" value="Genomic_DNA"/>
</dbReference>
<evidence type="ECO:0000256" key="1">
    <source>
        <dbReference type="SAM" id="MobiDB-lite"/>
    </source>
</evidence>
<dbReference type="AlphaFoldDB" id="A0A2P5YXP5"/>
<name>A0A2P5YXP5_GOSBA</name>
<organism evidence="2 3">
    <name type="scientific">Gossypium barbadense</name>
    <name type="common">Sea Island cotton</name>
    <name type="synonym">Hibiscus barbadensis</name>
    <dbReference type="NCBI Taxonomy" id="3634"/>
    <lineage>
        <taxon>Eukaryota</taxon>
        <taxon>Viridiplantae</taxon>
        <taxon>Streptophyta</taxon>
        <taxon>Embryophyta</taxon>
        <taxon>Tracheophyta</taxon>
        <taxon>Spermatophyta</taxon>
        <taxon>Magnoliopsida</taxon>
        <taxon>eudicotyledons</taxon>
        <taxon>Gunneridae</taxon>
        <taxon>Pentapetalae</taxon>
        <taxon>rosids</taxon>
        <taxon>malvids</taxon>
        <taxon>Malvales</taxon>
        <taxon>Malvaceae</taxon>
        <taxon>Malvoideae</taxon>
        <taxon>Gossypium</taxon>
    </lineage>
</organism>
<evidence type="ECO:0000313" key="2">
    <source>
        <dbReference type="EMBL" id="PPS20370.1"/>
    </source>
</evidence>
<sequence length="186" mass="20209">MTETKGSPSMPVVKEMPTEVSGGSFSWHDNLSATIGLKYVKACYNELAETKAKLGKMREPYNKMKKEKKIINEENENLTECLVVTEMKLEGFATELAVEKEMKVVAEAAAARDSFVASWKSSPDFYLDEDPADANMASSAANEDDTPTPTNDDVAPTDDTTAANKYATSTDDTNQGTDGEKEGNVS</sequence>
<feature type="compositionally biased region" description="Low complexity" evidence="1">
    <location>
        <begin position="147"/>
        <end position="164"/>
    </location>
</feature>
<evidence type="ECO:0000313" key="3">
    <source>
        <dbReference type="Proteomes" id="UP000239757"/>
    </source>
</evidence>
<protein>
    <submittedName>
        <fullName evidence="2">Uncharacterized protein</fullName>
    </submittedName>
</protein>
<reference evidence="2 3" key="1">
    <citation type="submission" date="2015-01" db="EMBL/GenBank/DDBJ databases">
        <title>Genome of allotetraploid Gossypium barbadense reveals genomic plasticity and fiber elongation in cotton evolution.</title>
        <authorList>
            <person name="Chen X."/>
            <person name="Liu X."/>
            <person name="Zhao B."/>
            <person name="Zheng H."/>
            <person name="Hu Y."/>
            <person name="Lu G."/>
            <person name="Yang C."/>
            <person name="Chen J."/>
            <person name="Shan C."/>
            <person name="Zhang L."/>
            <person name="Zhou Y."/>
            <person name="Wang L."/>
            <person name="Guo W."/>
            <person name="Bai Y."/>
            <person name="Ruan J."/>
            <person name="Shangguan X."/>
            <person name="Mao Y."/>
            <person name="Jiang J."/>
            <person name="Zhu Y."/>
            <person name="Lei J."/>
            <person name="Kang H."/>
            <person name="Chen S."/>
            <person name="He X."/>
            <person name="Wang R."/>
            <person name="Wang Y."/>
            <person name="Chen J."/>
            <person name="Wang L."/>
            <person name="Yu S."/>
            <person name="Wang B."/>
            <person name="Wei J."/>
            <person name="Song S."/>
            <person name="Lu X."/>
            <person name="Gao Z."/>
            <person name="Gu W."/>
            <person name="Deng X."/>
            <person name="Ma D."/>
            <person name="Wang S."/>
            <person name="Liang W."/>
            <person name="Fang L."/>
            <person name="Cai C."/>
            <person name="Zhu X."/>
            <person name="Zhou B."/>
            <person name="Zhang Y."/>
            <person name="Chen Z."/>
            <person name="Xu S."/>
            <person name="Zhu R."/>
            <person name="Wang S."/>
            <person name="Zhang T."/>
            <person name="Zhao G."/>
        </authorList>
    </citation>
    <scope>NUCLEOTIDE SEQUENCE [LARGE SCALE GENOMIC DNA]</scope>
    <source>
        <strain evidence="3">cv. Xinhai21</strain>
        <tissue evidence="2">Leaf</tissue>
    </source>
</reference>
<gene>
    <name evidence="2" type="ORF">GOBAR_AA00211</name>
</gene>
<accession>A0A2P5YXP5</accession>
<feature type="region of interest" description="Disordered" evidence="1">
    <location>
        <begin position="127"/>
        <end position="186"/>
    </location>
</feature>
<dbReference type="Proteomes" id="UP000239757">
    <property type="component" value="Unassembled WGS sequence"/>
</dbReference>
<feature type="compositionally biased region" description="Polar residues" evidence="1">
    <location>
        <begin position="166"/>
        <end position="177"/>
    </location>
</feature>
<proteinExistence type="predicted"/>